<dbReference type="EMBL" id="JAKWBI020000010">
    <property type="protein sequence ID" value="KAJ2906678.1"/>
    <property type="molecule type" value="Genomic_DNA"/>
</dbReference>
<protein>
    <submittedName>
        <fullName evidence="2">Uncharacterized protein</fullName>
    </submittedName>
</protein>
<proteinExistence type="predicted"/>
<feature type="compositionally biased region" description="Acidic residues" evidence="1">
    <location>
        <begin position="139"/>
        <end position="148"/>
    </location>
</feature>
<comment type="caution">
    <text evidence="2">The sequence shown here is derived from an EMBL/GenBank/DDBJ whole genome shotgun (WGS) entry which is preliminary data.</text>
</comment>
<dbReference type="AlphaFoldDB" id="A0AAD5WVP8"/>
<dbReference type="Proteomes" id="UP001201980">
    <property type="component" value="Unassembled WGS sequence"/>
</dbReference>
<feature type="region of interest" description="Disordered" evidence="1">
    <location>
        <begin position="96"/>
        <end position="173"/>
    </location>
</feature>
<reference evidence="2" key="1">
    <citation type="submission" date="2022-07" db="EMBL/GenBank/DDBJ databases">
        <title>Draft genome sequence of Zalerion maritima ATCC 34329, a (micro)plastics degrading marine fungus.</title>
        <authorList>
            <person name="Paco A."/>
            <person name="Goncalves M.F.M."/>
            <person name="Rocha-Santos T.A.P."/>
            <person name="Alves A."/>
        </authorList>
    </citation>
    <scope>NUCLEOTIDE SEQUENCE</scope>
    <source>
        <strain evidence="2">ATCC 34329</strain>
    </source>
</reference>
<feature type="compositionally biased region" description="Low complexity" evidence="1">
    <location>
        <begin position="100"/>
        <end position="110"/>
    </location>
</feature>
<evidence type="ECO:0000256" key="1">
    <source>
        <dbReference type="SAM" id="MobiDB-lite"/>
    </source>
</evidence>
<evidence type="ECO:0000313" key="2">
    <source>
        <dbReference type="EMBL" id="KAJ2906678.1"/>
    </source>
</evidence>
<accession>A0AAD5WVP8</accession>
<sequence>MRRTTVLLIDYHSPRQGTTVNEGLGAPNMDLLLRVCHKLRRRKDNPGRWSRLAPFVLLTNHWGGCDVDYEQGVFLASEVEVDGDAMVPKRKITFSSLPIGSTSTSSSADDGGSGSGSGSDSTTAKFQCKSKKHKRDITFDDDDDDDGDNSLLLTNSPGPIGFKPHSPPPSAWT</sequence>
<organism evidence="2 3">
    <name type="scientific">Zalerion maritima</name>
    <dbReference type="NCBI Taxonomy" id="339359"/>
    <lineage>
        <taxon>Eukaryota</taxon>
        <taxon>Fungi</taxon>
        <taxon>Dikarya</taxon>
        <taxon>Ascomycota</taxon>
        <taxon>Pezizomycotina</taxon>
        <taxon>Sordariomycetes</taxon>
        <taxon>Lulworthiomycetidae</taxon>
        <taxon>Lulworthiales</taxon>
        <taxon>Lulworthiaceae</taxon>
        <taxon>Zalerion</taxon>
    </lineage>
</organism>
<keyword evidence="3" id="KW-1185">Reference proteome</keyword>
<gene>
    <name evidence="2" type="ORF">MKZ38_000414</name>
</gene>
<evidence type="ECO:0000313" key="3">
    <source>
        <dbReference type="Proteomes" id="UP001201980"/>
    </source>
</evidence>
<name>A0AAD5WVP8_9PEZI</name>